<evidence type="ECO:0000313" key="1">
    <source>
        <dbReference type="EMBL" id="CAE6912105.1"/>
    </source>
</evidence>
<dbReference type="OrthoDB" id="431728at2759"/>
<keyword evidence="2" id="KW-1185">Reference proteome</keyword>
<comment type="caution">
    <text evidence="1">The sequence shown here is derived from an EMBL/GenBank/DDBJ whole genome shotgun (WGS) entry which is preliminary data.</text>
</comment>
<protein>
    <submittedName>
        <fullName evidence="1">Uncharacterized protein</fullName>
    </submittedName>
</protein>
<dbReference type="Proteomes" id="UP000604046">
    <property type="component" value="Unassembled WGS sequence"/>
</dbReference>
<proteinExistence type="predicted"/>
<evidence type="ECO:0000313" key="2">
    <source>
        <dbReference type="Proteomes" id="UP000604046"/>
    </source>
</evidence>
<dbReference type="AlphaFoldDB" id="A0A812G1M5"/>
<name>A0A812G1M5_9DINO</name>
<accession>A0A812G1M5</accession>
<organism evidence="1 2">
    <name type="scientific">Symbiodinium natans</name>
    <dbReference type="NCBI Taxonomy" id="878477"/>
    <lineage>
        <taxon>Eukaryota</taxon>
        <taxon>Sar</taxon>
        <taxon>Alveolata</taxon>
        <taxon>Dinophyceae</taxon>
        <taxon>Suessiales</taxon>
        <taxon>Symbiodiniaceae</taxon>
        <taxon>Symbiodinium</taxon>
    </lineage>
</organism>
<sequence length="856" mass="94283">MESQWRQSHAGLDTCESLEDCFRKVFGDTACEAVEVKQQLPSIVSGGLESEDFWKELYLRIFRPLFFARAHEDPGLRNLIQLDDGVFVVELKRAANQPPWKQPWWNGSRYLDPAEVEDYKGSAPCVAEVKKCGDAIALLKVRTESIDVPENLTLFPYTHWAVYAMSSLVEQSTPTSLQIYDMVANVSNITFQGLDLDLAHLGGTVAWQPPELMERVYSYVLYLAESAAGDYRSQIGNQVLAGTNAQLVPAETLRLSYTHFAVYTRSTLAEQTTPSSLAFLDEVSVAGNVTFIDDDLDRYEIGGDLIWLQPDDDSEVEHYQIYLAEDSAGSNRSLLGNVSQGVHLFAVPPNTALMSFTHLTVFAQSALSEQTTPSSVVIVDTIASISNLQLIDLDLDPLELGGRAMWTPPANAARVEAYRMYLATDDLGAGRSQVGLEVPVGRNYHDLPPETALSSFTHVVVYTRSGLAEQSVPVALPLVDTIAQVSDILFPDFDLDETDLGGLLEWTEPADTSQVRHYDVYMVEELSNISLCTYQLNLSEEVLDSNDCPRKHMGTTDMGVANLTVAVDTDLANYTHFAIFTRSSLVEQTTPTTHLIVDMVASVTGIRFTDQDLDLEQLGGEVRWTPPALTQRVYTYRLYLANDPTGLGRSQIATDVPEGLHQEDILPDTGAYPFVAVYTRSLLAEQTTPVSLLLEDKYAPVSNISFPDFDLDATDLGGTLTWDPPADESQVEHYVIYFAWMTENASECPQEGVSDTYVAVISGSVNFVLAGATQSQVELAVKAALASSLGVDPAHVEVSASLGRRLARQDRRLSQSWTVQLACTQMSSSCSAVLRRLLLDVANWLLVLIECWSLVG</sequence>
<gene>
    <name evidence="1" type="ORF">SNAT2548_LOCUS154</name>
</gene>
<reference evidence="1" key="1">
    <citation type="submission" date="2021-02" db="EMBL/GenBank/DDBJ databases">
        <authorList>
            <person name="Dougan E. K."/>
            <person name="Rhodes N."/>
            <person name="Thang M."/>
            <person name="Chan C."/>
        </authorList>
    </citation>
    <scope>NUCLEOTIDE SEQUENCE</scope>
</reference>
<dbReference type="EMBL" id="CAJNDS010000002">
    <property type="protein sequence ID" value="CAE6912105.1"/>
    <property type="molecule type" value="Genomic_DNA"/>
</dbReference>